<dbReference type="EMBL" id="JARBJD010000095">
    <property type="protein sequence ID" value="KAK2953173.1"/>
    <property type="molecule type" value="Genomic_DNA"/>
</dbReference>
<feature type="domain" description="NADAR" evidence="1">
    <location>
        <begin position="16"/>
        <end position="166"/>
    </location>
</feature>
<proteinExistence type="predicted"/>
<reference evidence="2 3" key="1">
    <citation type="journal article" date="2022" name="bioRxiv">
        <title>Genomics of Preaxostyla Flagellates Illuminates Evolutionary Transitions and the Path Towards Mitochondrial Loss.</title>
        <authorList>
            <person name="Novak L.V.F."/>
            <person name="Treitli S.C."/>
            <person name="Pyrih J."/>
            <person name="Halakuc P."/>
            <person name="Pipaliya S.V."/>
            <person name="Vacek V."/>
            <person name="Brzon O."/>
            <person name="Soukal P."/>
            <person name="Eme L."/>
            <person name="Dacks J.B."/>
            <person name="Karnkowska A."/>
            <person name="Elias M."/>
            <person name="Hampl V."/>
        </authorList>
    </citation>
    <scope>NUCLEOTIDE SEQUENCE [LARGE SCALE GENOMIC DNA]</scope>
    <source>
        <strain evidence="2">NAU3</strain>
        <tissue evidence="2">Gut</tissue>
    </source>
</reference>
<evidence type="ECO:0000313" key="3">
    <source>
        <dbReference type="Proteomes" id="UP001281761"/>
    </source>
</evidence>
<dbReference type="InterPro" id="IPR012816">
    <property type="entry name" value="NADAR"/>
</dbReference>
<dbReference type="CDD" id="cd15457">
    <property type="entry name" value="NADAR"/>
    <property type="match status" value="1"/>
</dbReference>
<dbReference type="InterPro" id="IPR037238">
    <property type="entry name" value="YbiA-like_sf"/>
</dbReference>
<accession>A0ABQ9XL79</accession>
<dbReference type="EC" id="3.2.2.-" evidence="2"/>
<dbReference type="Pfam" id="PF08719">
    <property type="entry name" value="NADAR"/>
    <property type="match status" value="1"/>
</dbReference>
<keyword evidence="2" id="KW-0378">Hydrolase</keyword>
<dbReference type="SUPFAM" id="SSF143990">
    <property type="entry name" value="YbiA-like"/>
    <property type="match status" value="1"/>
</dbReference>
<gene>
    <name evidence="2" type="ORF">BLNAU_11959</name>
</gene>
<dbReference type="Gene3D" id="1.10.357.40">
    <property type="entry name" value="YbiA-like"/>
    <property type="match status" value="1"/>
</dbReference>
<dbReference type="GO" id="GO:0016798">
    <property type="term" value="F:hydrolase activity, acting on glycosyl bonds"/>
    <property type="evidence" value="ECO:0007669"/>
    <property type="project" value="UniProtKB-KW"/>
</dbReference>
<name>A0ABQ9XL79_9EUKA</name>
<organism evidence="2 3">
    <name type="scientific">Blattamonas nauphoetae</name>
    <dbReference type="NCBI Taxonomy" id="2049346"/>
    <lineage>
        <taxon>Eukaryota</taxon>
        <taxon>Metamonada</taxon>
        <taxon>Preaxostyla</taxon>
        <taxon>Oxymonadida</taxon>
        <taxon>Blattamonas</taxon>
    </lineage>
</organism>
<keyword evidence="3" id="KW-1185">Reference proteome</keyword>
<evidence type="ECO:0000259" key="1">
    <source>
        <dbReference type="Pfam" id="PF08719"/>
    </source>
</evidence>
<sequence>MESLDTKQSKQKVIVFFGPSDPYPQFNQWATAKFEEDGLKFSCAEQYMMYRKAKLFNDQEIADKILRCTNPNVAMALGRQVKRFQNDIWEQHRFDIVVRGNYLKYSQNPHFRDVLLKTGDSIIAEGCDYDKIWGTGFATGDVRNQDPNLWPGMNLLGKALMEVRSLILKEQAERLGTESIKE</sequence>
<evidence type="ECO:0000313" key="2">
    <source>
        <dbReference type="EMBL" id="KAK2953173.1"/>
    </source>
</evidence>
<comment type="caution">
    <text evidence="2">The sequence shown here is derived from an EMBL/GenBank/DDBJ whole genome shotgun (WGS) entry which is preliminary data.</text>
</comment>
<keyword evidence="2" id="KW-0326">Glycosidase</keyword>
<protein>
    <submittedName>
        <fullName evidence="2">N-glycosidase R617</fullName>
        <ecNumber evidence="2">3.2.2.-</ecNumber>
    </submittedName>
</protein>
<dbReference type="NCBIfam" id="TIGR02464">
    <property type="entry name" value="ribofla_fusion"/>
    <property type="match status" value="1"/>
</dbReference>
<dbReference type="Proteomes" id="UP001281761">
    <property type="component" value="Unassembled WGS sequence"/>
</dbReference>